<dbReference type="InterPro" id="IPR013785">
    <property type="entry name" value="Aldolase_TIM"/>
</dbReference>
<dbReference type="InterPro" id="IPR002220">
    <property type="entry name" value="DapA-like"/>
</dbReference>
<evidence type="ECO:0000313" key="5">
    <source>
        <dbReference type="EMBL" id="AEV29327.1"/>
    </source>
</evidence>
<proteinExistence type="inferred from homology"/>
<gene>
    <name evidence="5" type="ordered locus">SpiGrapes_1517</name>
</gene>
<dbReference type="Pfam" id="PF00701">
    <property type="entry name" value="DHDPS"/>
    <property type="match status" value="1"/>
</dbReference>
<dbReference type="PANTHER" id="PTHR42849:SF1">
    <property type="entry name" value="N-ACETYLNEURAMINATE LYASE"/>
    <property type="match status" value="1"/>
</dbReference>
<dbReference type="SUPFAM" id="SSF51569">
    <property type="entry name" value="Aldolase"/>
    <property type="match status" value="1"/>
</dbReference>
<protein>
    <submittedName>
        <fullName evidence="5">Dihydrodipicolinate synthase/N-acetylneuraminate lyase</fullName>
    </submittedName>
</protein>
<feature type="active site" description="Proton donor/acceptor" evidence="3">
    <location>
        <position position="140"/>
    </location>
</feature>
<comment type="similarity">
    <text evidence="2">Belongs to the DapA family.</text>
</comment>
<evidence type="ECO:0000256" key="3">
    <source>
        <dbReference type="PIRSR" id="PIRSR001365-1"/>
    </source>
</evidence>
<name>G8QVN5_SPHPG</name>
<dbReference type="eggNOG" id="COG0329">
    <property type="taxonomic scope" value="Bacteria"/>
</dbReference>
<organism evidence="5 6">
    <name type="scientific">Sphaerochaeta pleomorpha (strain ATCC BAA-1885 / DSM 22778 / Grapes)</name>
    <dbReference type="NCBI Taxonomy" id="158190"/>
    <lineage>
        <taxon>Bacteria</taxon>
        <taxon>Pseudomonadati</taxon>
        <taxon>Spirochaetota</taxon>
        <taxon>Spirochaetia</taxon>
        <taxon>Spirochaetales</taxon>
        <taxon>Sphaerochaetaceae</taxon>
        <taxon>Sphaerochaeta</taxon>
    </lineage>
</organism>
<dbReference type="KEGG" id="sgp:SpiGrapes_1517"/>
<evidence type="ECO:0000256" key="4">
    <source>
        <dbReference type="PIRSR" id="PIRSR001365-2"/>
    </source>
</evidence>
<dbReference type="GO" id="GO:0008747">
    <property type="term" value="F:N-acetylneuraminate lyase activity"/>
    <property type="evidence" value="ECO:0007669"/>
    <property type="project" value="TreeGrafter"/>
</dbReference>
<dbReference type="EMBL" id="CP003155">
    <property type="protein sequence ID" value="AEV29327.1"/>
    <property type="molecule type" value="Genomic_DNA"/>
</dbReference>
<dbReference type="PRINTS" id="PR00146">
    <property type="entry name" value="DHPICSNTHASE"/>
</dbReference>
<keyword evidence="1 2" id="KW-0456">Lyase</keyword>
<evidence type="ECO:0000313" key="6">
    <source>
        <dbReference type="Proteomes" id="UP000005632"/>
    </source>
</evidence>
<dbReference type="OrthoDB" id="9782828at2"/>
<reference evidence="5 6" key="1">
    <citation type="submission" date="2011-11" db="EMBL/GenBank/DDBJ databases">
        <title>Complete sequence of Spirochaeta sp. grapes.</title>
        <authorList>
            <consortium name="US DOE Joint Genome Institute"/>
            <person name="Lucas S."/>
            <person name="Han J."/>
            <person name="Lapidus A."/>
            <person name="Cheng J.-F."/>
            <person name="Goodwin L."/>
            <person name="Pitluck S."/>
            <person name="Peters L."/>
            <person name="Ovchinnikova G."/>
            <person name="Munk A.C."/>
            <person name="Detter J.C."/>
            <person name="Han C."/>
            <person name="Tapia R."/>
            <person name="Land M."/>
            <person name="Hauser L."/>
            <person name="Kyrpides N."/>
            <person name="Ivanova N."/>
            <person name="Pagani I."/>
            <person name="Ritalahtilisa K."/>
            <person name="Loeffler F."/>
            <person name="Woyke T."/>
        </authorList>
    </citation>
    <scope>NUCLEOTIDE SEQUENCE [LARGE SCALE GENOMIC DNA]</scope>
    <source>
        <strain evidence="6">ATCC BAA-1885 / DSM 22778 / Grapes</strain>
    </source>
</reference>
<dbReference type="AlphaFoldDB" id="G8QVN5"/>
<sequence length="308" mass="34506">MSSINLQGIKGVIPAMMTCFDESGAFDEKRQRDLTRFLLSKNIDGLYLTGSTGETFLMSSDERKKVVEVVIDEVAHKIPVIVHVGDIGTDKSIDLARHAYKMGADAISSVPPFYFKFSSDEIVSYYQDISESVPLPMIVYNIALAGLVDFNTIKRLAKIENVKGIKYTATSHYEILRIKEEIGKDFMVYSGCDEMAMSGLAFGSDGIIGSFYNVIPELFIQIVQAERENDIKKARSLQISADAIIFFVLEHSFFASMKKMLSWIGHDAGFARKPFAPLTAEAEEDLRRGLKEIRDRYHITGVEVLENL</sequence>
<dbReference type="Proteomes" id="UP000005632">
    <property type="component" value="Chromosome"/>
</dbReference>
<keyword evidence="6" id="KW-1185">Reference proteome</keyword>
<dbReference type="PANTHER" id="PTHR42849">
    <property type="entry name" value="N-ACETYLNEURAMINATE LYASE"/>
    <property type="match status" value="1"/>
</dbReference>
<feature type="binding site" evidence="4">
    <location>
        <position position="52"/>
    </location>
    <ligand>
        <name>pyruvate</name>
        <dbReference type="ChEBI" id="CHEBI:15361"/>
    </ligand>
</feature>
<evidence type="ECO:0000256" key="1">
    <source>
        <dbReference type="ARBA" id="ARBA00023239"/>
    </source>
</evidence>
<dbReference type="HOGENOM" id="CLU_049343_6_0_12"/>
<accession>G8QVN5</accession>
<dbReference type="RefSeq" id="WP_014270175.1">
    <property type="nucleotide sequence ID" value="NC_016633.1"/>
</dbReference>
<dbReference type="STRING" id="158190.SpiGrapes_1517"/>
<dbReference type="GO" id="GO:0019262">
    <property type="term" value="P:N-acetylneuraminate catabolic process"/>
    <property type="evidence" value="ECO:0007669"/>
    <property type="project" value="TreeGrafter"/>
</dbReference>
<feature type="binding site" evidence="4">
    <location>
        <position position="208"/>
    </location>
    <ligand>
        <name>pyruvate</name>
        <dbReference type="ChEBI" id="CHEBI:15361"/>
    </ligand>
</feature>
<dbReference type="PIRSF" id="PIRSF001365">
    <property type="entry name" value="DHDPS"/>
    <property type="match status" value="1"/>
</dbReference>
<feature type="active site" description="Schiff-base intermediate with substrate" evidence="3">
    <location>
        <position position="166"/>
    </location>
</feature>
<dbReference type="GO" id="GO:0005829">
    <property type="term" value="C:cytosol"/>
    <property type="evidence" value="ECO:0007669"/>
    <property type="project" value="TreeGrafter"/>
</dbReference>
<dbReference type="Gene3D" id="3.20.20.70">
    <property type="entry name" value="Aldolase class I"/>
    <property type="match status" value="1"/>
</dbReference>
<dbReference type="CDD" id="cd00408">
    <property type="entry name" value="DHDPS-like"/>
    <property type="match status" value="1"/>
</dbReference>
<evidence type="ECO:0000256" key="2">
    <source>
        <dbReference type="PIRNR" id="PIRNR001365"/>
    </source>
</evidence>
<dbReference type="SMART" id="SM01130">
    <property type="entry name" value="DHDPS"/>
    <property type="match status" value="1"/>
</dbReference>